<dbReference type="Gene3D" id="3.40.50.150">
    <property type="entry name" value="Vaccinia Virus protein VP39"/>
    <property type="match status" value="1"/>
</dbReference>
<dbReference type="RefSeq" id="WP_165021934.1">
    <property type="nucleotide sequence ID" value="NZ_JAAKZF010000001.1"/>
</dbReference>
<evidence type="ECO:0000313" key="2">
    <source>
        <dbReference type="EMBL" id="NGO49754.1"/>
    </source>
</evidence>
<dbReference type="EMBL" id="JAAKZF010000001">
    <property type="protein sequence ID" value="NGO49754.1"/>
    <property type="molecule type" value="Genomic_DNA"/>
</dbReference>
<feature type="domain" description="DUF1156" evidence="1">
    <location>
        <begin position="14"/>
        <end position="83"/>
    </location>
</feature>
<gene>
    <name evidence="2" type="ORF">G6N73_00950</name>
</gene>
<dbReference type="Proteomes" id="UP001642900">
    <property type="component" value="Unassembled WGS sequence"/>
</dbReference>
<dbReference type="SUPFAM" id="SSF53335">
    <property type="entry name" value="S-adenosyl-L-methionine-dependent methyltransferases"/>
    <property type="match status" value="1"/>
</dbReference>
<dbReference type="AlphaFoldDB" id="A0A6G4W5D7"/>
<name>A0A6G4W5D7_9HYPH</name>
<protein>
    <submittedName>
        <fullName evidence="2">DUF1156 domain-containing protein</fullName>
    </submittedName>
</protein>
<evidence type="ECO:0000313" key="3">
    <source>
        <dbReference type="Proteomes" id="UP001642900"/>
    </source>
</evidence>
<accession>A0A6G4W5D7</accession>
<dbReference type="Pfam" id="PF06634">
    <property type="entry name" value="DUF1156"/>
    <property type="match status" value="1"/>
</dbReference>
<reference evidence="2 3" key="1">
    <citation type="submission" date="2020-02" db="EMBL/GenBank/DDBJ databases">
        <title>Genome sequence of strain CCNWXJ40-4.</title>
        <authorList>
            <person name="Gao J."/>
            <person name="Sun J."/>
        </authorList>
    </citation>
    <scope>NUCLEOTIDE SEQUENCE [LARGE SCALE GENOMIC DNA]</scope>
    <source>
        <strain evidence="2 3">CCNWXJ 40-4</strain>
    </source>
</reference>
<proteinExistence type="predicted"/>
<keyword evidence="3" id="KW-1185">Reference proteome</keyword>
<organism evidence="2 3">
    <name type="scientific">Allomesorhizobium camelthorni</name>
    <dbReference type="NCBI Taxonomy" id="475069"/>
    <lineage>
        <taxon>Bacteria</taxon>
        <taxon>Pseudomonadati</taxon>
        <taxon>Pseudomonadota</taxon>
        <taxon>Alphaproteobacteria</taxon>
        <taxon>Hyphomicrobiales</taxon>
        <taxon>Phyllobacteriaceae</taxon>
        <taxon>Allomesorhizobium</taxon>
    </lineage>
</organism>
<dbReference type="InterPro" id="IPR009537">
    <property type="entry name" value="DUF1156"/>
</dbReference>
<evidence type="ECO:0000259" key="1">
    <source>
        <dbReference type="Pfam" id="PF06634"/>
    </source>
</evidence>
<dbReference type="InterPro" id="IPR029063">
    <property type="entry name" value="SAM-dependent_MTases_sf"/>
</dbReference>
<comment type="caution">
    <text evidence="2">The sequence shown here is derived from an EMBL/GenBank/DDBJ whole genome shotgun (WGS) entry which is preliminary data.</text>
</comment>
<sequence length="981" mass="107942">MTGRARLKLIEHSLPLEKINLASIREKPLWRGHPSGLHKWWAPRPLAACRAVLFGQLVDDPSAWEDKFPTEEEQAKERRRLHKVIEDMVEWPSSDAKDQKRFETAIEVARYEIARSVARELGDEAPTHPQAVLDYLKERGPSVYDPFCGGGAIPLEAQRLGLRAYASDLNPVAVLITKALTEFPPKFAGLPPVHPEVKKERDLAGRDWRGAQGLAEDVRRYGQWMRSEAEKKIGELYPQTTLPDGSKSTVIAWLWARTVASPDPAQKGAHVPLVSSFTLSSKAGKEAIVVPVKDATTKDGWRFTVKSVGVTKEELATAANGTKGAGRGSNFTCLLSGATISGGYIKSEGMAGRLAVRLMAIVSDGVRSRFYEAPNDTHELAAEIDRPTAPELEQAVPERLTGGTCFPYGLTTFDKLFTSRQLKALTTFSDLVADARVKVLEAARYSAAFSNHQDPDRSLADGGTGATAYSEAVATYLGLSTSKMTMFVSTQSRWRSGEGKTAPGFGRQALPMIWDFAEINPFAGAGGDLEQVISSGVGFLQMPVLAAGSVQQKVAQNNDYRKNSLICTDPPYYDNVAYADLSDYFYVWLRKSLRQIFPDLFRRLVTPKDDELVATAYRHGSDERAERHFMTGMSQSLEAMRASSLDAPVVIYYAFKQSETRAVGEISPGWAAFLQAVVNAGLQVDATWPLQTEMATRQIASGTNALASSVVLVCRSRPEDAKTIGVRDFLRELKPAMKKAIEEHQKAGVPLPDRRQAAIGPGIGIFSKYAWVREIDDSRMSVARALALVNREIDEALSEGTEALDPETRFVLEWYEMRGYKLVEKGAGTAISQLMSFNLTEGRMNSSGLFRSRGGDAKLLTRGEMQEADPQWSPSRDGSFTVWEMAQHMASVFHAEEGGVDDAGRILAESRRSGPDVLLVAERLFEIATNKGDNDEALVWNQLQTAWPEIERAADRAEEAGIGSAPVQAQFDFPALRKEQI</sequence>